<evidence type="ECO:0000259" key="1">
    <source>
        <dbReference type="Pfam" id="PF08241"/>
    </source>
</evidence>
<dbReference type="EMBL" id="LCNU01000003">
    <property type="protein sequence ID" value="KKU64952.1"/>
    <property type="molecule type" value="Genomic_DNA"/>
</dbReference>
<dbReference type="GO" id="GO:0032259">
    <property type="term" value="P:methylation"/>
    <property type="evidence" value="ECO:0007669"/>
    <property type="project" value="UniProtKB-KW"/>
</dbReference>
<dbReference type="Pfam" id="PF08241">
    <property type="entry name" value="Methyltransf_11"/>
    <property type="match status" value="1"/>
</dbReference>
<name>A0A0G1S6E7_9BACT</name>
<dbReference type="PATRIC" id="fig|1618364.3.peg.130"/>
<dbReference type="InterPro" id="IPR013216">
    <property type="entry name" value="Methyltransf_11"/>
</dbReference>
<protein>
    <submittedName>
        <fullName evidence="2">Methylase involved in ubiquinone/menaquinone biosynthesis</fullName>
    </submittedName>
</protein>
<evidence type="ECO:0000313" key="2">
    <source>
        <dbReference type="EMBL" id="KKU64952.1"/>
    </source>
</evidence>
<sequence>MSEYYTIARRAGKSIGTHPGLKYLADRVRESKKVLDVGCGEGSRLTTLLLPRQSGWGVDINPKAIDLAKKQYPRHRFVVSRGEDLPFPKNYFDLAYTAFTLEHTVYPEKVIAEMLRVCRPGGEIIILCPNYGAPNRRSPVSDETPAKKILKGIIDDFSRAFKPSEKLDWHHVRPRQSYNRIDDDTTVEPYVFSLLIYLKQQGLQITNISSLWQLEAKPENLRKKLFLFLGRSNIFPFEFWGPQVFVSALKPSHE</sequence>
<dbReference type="PANTHER" id="PTHR42912">
    <property type="entry name" value="METHYLTRANSFERASE"/>
    <property type="match status" value="1"/>
</dbReference>
<reference evidence="2 3" key="1">
    <citation type="journal article" date="2015" name="Nature">
        <title>rRNA introns, odd ribosomes, and small enigmatic genomes across a large radiation of phyla.</title>
        <authorList>
            <person name="Brown C.T."/>
            <person name="Hug L.A."/>
            <person name="Thomas B.C."/>
            <person name="Sharon I."/>
            <person name="Castelle C.J."/>
            <person name="Singh A."/>
            <person name="Wilkins M.J."/>
            <person name="Williams K.H."/>
            <person name="Banfield J.F."/>
        </authorList>
    </citation>
    <scope>NUCLEOTIDE SEQUENCE [LARGE SCALE GENOMIC DNA]</scope>
</reference>
<keyword evidence="2" id="KW-0489">Methyltransferase</keyword>
<keyword evidence="2" id="KW-0808">Transferase</keyword>
<organism evidence="2 3">
    <name type="scientific">Candidatus Amesbacteria bacterium GW2011_GWC1_47_15</name>
    <dbReference type="NCBI Taxonomy" id="1618364"/>
    <lineage>
        <taxon>Bacteria</taxon>
        <taxon>Candidatus Amesiibacteriota</taxon>
    </lineage>
</organism>
<dbReference type="CDD" id="cd02440">
    <property type="entry name" value="AdoMet_MTases"/>
    <property type="match status" value="1"/>
</dbReference>
<dbReference type="InterPro" id="IPR050508">
    <property type="entry name" value="Methyltransf_Superfamily"/>
</dbReference>
<dbReference type="SUPFAM" id="SSF53335">
    <property type="entry name" value="S-adenosyl-L-methionine-dependent methyltransferases"/>
    <property type="match status" value="1"/>
</dbReference>
<keyword evidence="2" id="KW-0830">Ubiquinone</keyword>
<dbReference type="Gene3D" id="3.40.50.150">
    <property type="entry name" value="Vaccinia Virus protein VP39"/>
    <property type="match status" value="1"/>
</dbReference>
<gene>
    <name evidence="2" type="ORF">UX86_C0003G0047</name>
</gene>
<evidence type="ECO:0000313" key="3">
    <source>
        <dbReference type="Proteomes" id="UP000034502"/>
    </source>
</evidence>
<dbReference type="AlphaFoldDB" id="A0A0G1S6E7"/>
<accession>A0A0G1S6E7</accession>
<dbReference type="STRING" id="1618364.UX86_C0003G0047"/>
<dbReference type="InterPro" id="IPR029063">
    <property type="entry name" value="SAM-dependent_MTases_sf"/>
</dbReference>
<feature type="domain" description="Methyltransferase type 11" evidence="1">
    <location>
        <begin position="35"/>
        <end position="126"/>
    </location>
</feature>
<comment type="caution">
    <text evidence="2">The sequence shown here is derived from an EMBL/GenBank/DDBJ whole genome shotgun (WGS) entry which is preliminary data.</text>
</comment>
<dbReference type="GO" id="GO:0008757">
    <property type="term" value="F:S-adenosylmethionine-dependent methyltransferase activity"/>
    <property type="evidence" value="ECO:0007669"/>
    <property type="project" value="InterPro"/>
</dbReference>
<dbReference type="Proteomes" id="UP000034502">
    <property type="component" value="Unassembled WGS sequence"/>
</dbReference>
<proteinExistence type="predicted"/>